<dbReference type="InterPro" id="IPR005474">
    <property type="entry name" value="Transketolase_N"/>
</dbReference>
<dbReference type="SUPFAM" id="SSF52518">
    <property type="entry name" value="Thiamin diphosphate-binding fold (THDP-binding)"/>
    <property type="match status" value="1"/>
</dbReference>
<organism evidence="7 8">
    <name type="scientific">Effusibacillus consociatus</name>
    <dbReference type="NCBI Taxonomy" id="1117041"/>
    <lineage>
        <taxon>Bacteria</taxon>
        <taxon>Bacillati</taxon>
        <taxon>Bacillota</taxon>
        <taxon>Bacilli</taxon>
        <taxon>Bacillales</taxon>
        <taxon>Alicyclobacillaceae</taxon>
        <taxon>Effusibacillus</taxon>
    </lineage>
</organism>
<dbReference type="InterPro" id="IPR049557">
    <property type="entry name" value="Transketolase_CS"/>
</dbReference>
<keyword evidence="4" id="KW-0479">Metal-binding</keyword>
<dbReference type="Pfam" id="PF00456">
    <property type="entry name" value="Transketolase_N"/>
    <property type="match status" value="1"/>
</dbReference>
<reference evidence="8" key="1">
    <citation type="journal article" date="2019" name="Int. J. Syst. Evol. Microbiol.">
        <title>The Global Catalogue of Microorganisms (GCM) 10K type strain sequencing project: providing services to taxonomists for standard genome sequencing and annotation.</title>
        <authorList>
            <consortium name="The Broad Institute Genomics Platform"/>
            <consortium name="The Broad Institute Genome Sequencing Center for Infectious Disease"/>
            <person name="Wu L."/>
            <person name="Ma J."/>
        </authorList>
    </citation>
    <scope>NUCLEOTIDE SEQUENCE [LARGE SCALE GENOMIC DNA]</scope>
    <source>
        <strain evidence="8">WYCCWR 12678</strain>
    </source>
</reference>
<comment type="cofactor">
    <cofactor evidence="1">
        <name>thiamine diphosphate</name>
        <dbReference type="ChEBI" id="CHEBI:58937"/>
    </cofactor>
</comment>
<dbReference type="Gene3D" id="3.40.50.970">
    <property type="match status" value="1"/>
</dbReference>
<accession>A0ABV9PXM7</accession>
<protein>
    <submittedName>
        <fullName evidence="7">Transketolase</fullName>
    </submittedName>
</protein>
<dbReference type="InterPro" id="IPR029061">
    <property type="entry name" value="THDP-binding"/>
</dbReference>
<dbReference type="RefSeq" id="WP_380024688.1">
    <property type="nucleotide sequence ID" value="NZ_JBHSHC010000030.1"/>
</dbReference>
<keyword evidence="5" id="KW-0786">Thiamine pyrophosphate</keyword>
<gene>
    <name evidence="7" type="ORF">ACFO8Q_05300</name>
</gene>
<evidence type="ECO:0000256" key="1">
    <source>
        <dbReference type="ARBA" id="ARBA00001964"/>
    </source>
</evidence>
<comment type="caution">
    <text evidence="7">The sequence shown here is derived from an EMBL/GenBank/DDBJ whole genome shotgun (WGS) entry which is preliminary data.</text>
</comment>
<dbReference type="EMBL" id="JBHSHC010000030">
    <property type="protein sequence ID" value="MFC4766785.1"/>
    <property type="molecule type" value="Genomic_DNA"/>
</dbReference>
<proteinExistence type="inferred from homology"/>
<feature type="domain" description="Transketolase N-terminal" evidence="6">
    <location>
        <begin position="28"/>
        <end position="280"/>
    </location>
</feature>
<evidence type="ECO:0000313" key="7">
    <source>
        <dbReference type="EMBL" id="MFC4766785.1"/>
    </source>
</evidence>
<comment type="similarity">
    <text evidence="2">Belongs to the transketolase family.</text>
</comment>
<evidence type="ECO:0000313" key="8">
    <source>
        <dbReference type="Proteomes" id="UP001596002"/>
    </source>
</evidence>
<evidence type="ECO:0000259" key="6">
    <source>
        <dbReference type="Pfam" id="PF00456"/>
    </source>
</evidence>
<keyword evidence="8" id="KW-1185">Reference proteome</keyword>
<evidence type="ECO:0000256" key="4">
    <source>
        <dbReference type="ARBA" id="ARBA00022723"/>
    </source>
</evidence>
<dbReference type="CDD" id="cd02012">
    <property type="entry name" value="TPP_TK"/>
    <property type="match status" value="1"/>
</dbReference>
<dbReference type="PANTHER" id="PTHR47514:SF1">
    <property type="entry name" value="TRANSKETOLASE N-TERMINAL SECTION-RELATED"/>
    <property type="match status" value="1"/>
</dbReference>
<keyword evidence="3" id="KW-0808">Transferase</keyword>
<evidence type="ECO:0000256" key="5">
    <source>
        <dbReference type="ARBA" id="ARBA00023052"/>
    </source>
</evidence>
<sequence length="287" mass="31950">MNTSVQTKKEEELMAFTAEKLAHYTEFTKKIRRHIVKMTHKAGSGHPGGSLSATELLTVLFFEHMNVDPKNPRWEERDCFFLSKGHCTPVYYSVLAEKGFFPVEELMTFRNVDGRLHGHPCSEHCPGVDISSGSLGQGLSVANGVAMAAKLDGKSRRSYVMIGDGELQEGQVWEAAMTTPHYGLDNVCAIIDWNKIQLDDYVENVKGLADLAGKWKSFGWHVIEIDGHNLNEVDDAFREAKATKGKPTAILAHTIKGKGISFMENTHKWHGLAPNDEELDIALKELV</sequence>
<name>A0ABV9PXM7_9BACL</name>
<evidence type="ECO:0000256" key="2">
    <source>
        <dbReference type="ARBA" id="ARBA00007131"/>
    </source>
</evidence>
<dbReference type="PROSITE" id="PS00801">
    <property type="entry name" value="TRANSKETOLASE_1"/>
    <property type="match status" value="1"/>
</dbReference>
<dbReference type="Proteomes" id="UP001596002">
    <property type="component" value="Unassembled WGS sequence"/>
</dbReference>
<dbReference type="PANTHER" id="PTHR47514">
    <property type="entry name" value="TRANSKETOLASE N-TERMINAL SECTION-RELATED"/>
    <property type="match status" value="1"/>
</dbReference>
<evidence type="ECO:0000256" key="3">
    <source>
        <dbReference type="ARBA" id="ARBA00022679"/>
    </source>
</evidence>